<comment type="caution">
    <text evidence="3">The sequence shown here is derived from an EMBL/GenBank/DDBJ whole genome shotgun (WGS) entry which is preliminary data.</text>
</comment>
<keyword evidence="4" id="KW-1185">Reference proteome</keyword>
<dbReference type="NCBIfam" id="NF041951">
    <property type="entry name" value="phage_RstR"/>
    <property type="match status" value="1"/>
</dbReference>
<dbReference type="InterPro" id="IPR001387">
    <property type="entry name" value="Cro/C1-type_HTH"/>
</dbReference>
<dbReference type="Proteomes" id="UP001177120">
    <property type="component" value="Unassembled WGS sequence"/>
</dbReference>
<dbReference type="SMART" id="SM00530">
    <property type="entry name" value="HTH_XRE"/>
    <property type="match status" value="1"/>
</dbReference>
<gene>
    <name evidence="3" type="ORF">JQC72_14985</name>
</gene>
<evidence type="ECO:0000313" key="4">
    <source>
        <dbReference type="Proteomes" id="UP001177120"/>
    </source>
</evidence>
<accession>A0ABS2WML9</accession>
<dbReference type="RefSeq" id="WP_205497054.1">
    <property type="nucleotide sequence ID" value="NZ_JAFHAP010000016.1"/>
</dbReference>
<evidence type="ECO:0000256" key="1">
    <source>
        <dbReference type="ARBA" id="ARBA00023125"/>
    </source>
</evidence>
<keyword evidence="1" id="KW-0238">DNA-binding</keyword>
<name>A0ABS2WML9_9BACL</name>
<dbReference type="Gene3D" id="1.10.260.40">
    <property type="entry name" value="lambda repressor-like DNA-binding domains"/>
    <property type="match status" value="1"/>
</dbReference>
<dbReference type="CDD" id="cd00093">
    <property type="entry name" value="HTH_XRE"/>
    <property type="match status" value="1"/>
</dbReference>
<dbReference type="SUPFAM" id="SSF47413">
    <property type="entry name" value="lambda repressor-like DNA-binding domains"/>
    <property type="match status" value="1"/>
</dbReference>
<dbReference type="PROSITE" id="PS50943">
    <property type="entry name" value="HTH_CROC1"/>
    <property type="match status" value="1"/>
</dbReference>
<protein>
    <submittedName>
        <fullName evidence="3">Helix-turn-helix transcriptional regulator</fullName>
    </submittedName>
</protein>
<evidence type="ECO:0000259" key="2">
    <source>
        <dbReference type="PROSITE" id="PS50943"/>
    </source>
</evidence>
<dbReference type="PANTHER" id="PTHR46558">
    <property type="entry name" value="TRACRIPTIONAL REGULATORY PROTEIN-RELATED-RELATED"/>
    <property type="match status" value="1"/>
</dbReference>
<dbReference type="InterPro" id="IPR010982">
    <property type="entry name" value="Lambda_DNA-bd_dom_sf"/>
</dbReference>
<dbReference type="EMBL" id="JAFHAP010000016">
    <property type="protein sequence ID" value="MBN2910803.1"/>
    <property type="molecule type" value="Genomic_DNA"/>
</dbReference>
<feature type="domain" description="HTH cro/C1-type" evidence="2">
    <location>
        <begin position="7"/>
        <end position="61"/>
    </location>
</feature>
<sequence length="130" mass="14842">MKFGDRIALLREKAGLTQEQLAQKIGISRAALAKYEKSRREPDFETLDKIADFFNVSVDYLLGRNKEREKETIDIKEALENKSKVATWEGKELTEEQRQALKEIFAVIRDKLLEESAGKEGKGIRAETAI</sequence>
<reference evidence="3" key="1">
    <citation type="journal article" date="2024" name="Int. J. Syst. Evol. Microbiol.">
        <title>Polycladomyces zharkentensis sp. nov., a novel thermophilic cellulose- and starch-degrading member of the Bacillota from a geothermal aquifer in Kazakhstan.</title>
        <authorList>
            <person name="Mashzhan A."/>
            <person name="Kistaubayeva A."/>
            <person name="Javier-Lopez R."/>
            <person name="Bissenova U."/>
            <person name="Bissenbay A."/>
            <person name="Birkeland N.K."/>
        </authorList>
    </citation>
    <scope>NUCLEOTIDE SEQUENCE</scope>
    <source>
        <strain evidence="3">ZKZ2T</strain>
    </source>
</reference>
<proteinExistence type="predicted"/>
<dbReference type="InterPro" id="IPR049639">
    <property type="entry name" value="RstR"/>
</dbReference>
<evidence type="ECO:0000313" key="3">
    <source>
        <dbReference type="EMBL" id="MBN2910803.1"/>
    </source>
</evidence>
<dbReference type="Pfam" id="PF01381">
    <property type="entry name" value="HTH_3"/>
    <property type="match status" value="1"/>
</dbReference>
<organism evidence="3 4">
    <name type="scientific">Polycladomyces zharkentensis</name>
    <dbReference type="NCBI Taxonomy" id="2807616"/>
    <lineage>
        <taxon>Bacteria</taxon>
        <taxon>Bacillati</taxon>
        <taxon>Bacillota</taxon>
        <taxon>Bacilli</taxon>
        <taxon>Bacillales</taxon>
        <taxon>Thermoactinomycetaceae</taxon>
        <taxon>Polycladomyces</taxon>
    </lineage>
</organism>
<dbReference type="PANTHER" id="PTHR46558:SF11">
    <property type="entry name" value="HTH-TYPE TRANSCRIPTIONAL REGULATOR XRE"/>
    <property type="match status" value="1"/>
</dbReference>